<organism evidence="1">
    <name type="scientific">marine metagenome</name>
    <dbReference type="NCBI Taxonomy" id="408172"/>
    <lineage>
        <taxon>unclassified sequences</taxon>
        <taxon>metagenomes</taxon>
        <taxon>ecological metagenomes</taxon>
    </lineage>
</organism>
<reference evidence="1" key="1">
    <citation type="submission" date="2018-05" db="EMBL/GenBank/DDBJ databases">
        <authorList>
            <person name="Lanie J.A."/>
            <person name="Ng W.-L."/>
            <person name="Kazmierczak K.M."/>
            <person name="Andrzejewski T.M."/>
            <person name="Davidsen T.M."/>
            <person name="Wayne K.J."/>
            <person name="Tettelin H."/>
            <person name="Glass J.I."/>
            <person name="Rusch D."/>
            <person name="Podicherti R."/>
            <person name="Tsui H.-C.T."/>
            <person name="Winkler M.E."/>
        </authorList>
    </citation>
    <scope>NUCLEOTIDE SEQUENCE</scope>
</reference>
<dbReference type="InterPro" id="IPR010869">
    <property type="entry name" value="DUF1501"/>
</dbReference>
<evidence type="ECO:0008006" key="2">
    <source>
        <dbReference type="Google" id="ProtNLM"/>
    </source>
</evidence>
<feature type="non-terminal residue" evidence="1">
    <location>
        <position position="1"/>
    </location>
</feature>
<sequence length="213" mass="23673">LKSNLEAYDNALESKSALVNFVEFVPTEEEALEDERINAETSSNLKRQVQMTLAAFQAGVASAADLFMGGYDTHNAHDALHEPLFSHLTESIELLWNKADEAGFADRLTLVIGSDFGRTPNYNADDGKDHWPIGSVIVMEQNASWGNRVAGETDEGHNAYSINPTTLRRDDSNGTIIYPKHVHKALRRHLGLENTVVDADFQFVNTEDFAFFS</sequence>
<dbReference type="Pfam" id="PF07394">
    <property type="entry name" value="DUF1501"/>
    <property type="match status" value="1"/>
</dbReference>
<proteinExistence type="predicted"/>
<protein>
    <recommendedName>
        <fullName evidence="2">DUF1501 domain-containing protein</fullName>
    </recommendedName>
</protein>
<dbReference type="AlphaFoldDB" id="A0A382XI31"/>
<dbReference type="PANTHER" id="PTHR43737:SF1">
    <property type="entry name" value="DUF1501 DOMAIN-CONTAINING PROTEIN"/>
    <property type="match status" value="1"/>
</dbReference>
<dbReference type="EMBL" id="UINC01167792">
    <property type="protein sequence ID" value="SVD70484.1"/>
    <property type="molecule type" value="Genomic_DNA"/>
</dbReference>
<gene>
    <name evidence="1" type="ORF">METZ01_LOCUS423338</name>
</gene>
<accession>A0A382XI31</accession>
<dbReference type="PANTHER" id="PTHR43737">
    <property type="entry name" value="BLL7424 PROTEIN"/>
    <property type="match status" value="1"/>
</dbReference>
<evidence type="ECO:0000313" key="1">
    <source>
        <dbReference type="EMBL" id="SVD70484.1"/>
    </source>
</evidence>
<name>A0A382XI31_9ZZZZ</name>